<dbReference type="OrthoDB" id="3454650at2"/>
<dbReference type="SUPFAM" id="SSF101898">
    <property type="entry name" value="NHL repeat"/>
    <property type="match status" value="1"/>
</dbReference>
<organism evidence="2 3">
    <name type="scientific">Streptomyces venezuelae</name>
    <dbReference type="NCBI Taxonomy" id="54571"/>
    <lineage>
        <taxon>Bacteria</taxon>
        <taxon>Bacillati</taxon>
        <taxon>Actinomycetota</taxon>
        <taxon>Actinomycetes</taxon>
        <taxon>Kitasatosporales</taxon>
        <taxon>Streptomycetaceae</taxon>
        <taxon>Streptomyces</taxon>
    </lineage>
</organism>
<evidence type="ECO:0000256" key="1">
    <source>
        <dbReference type="SAM" id="SignalP"/>
    </source>
</evidence>
<evidence type="ECO:0000313" key="2">
    <source>
        <dbReference type="EMBL" id="QES24237.1"/>
    </source>
</evidence>
<reference evidence="2 3" key="1">
    <citation type="submission" date="2018-05" db="EMBL/GenBank/DDBJ databases">
        <title>Streptomyces venezuelae.</title>
        <authorList>
            <person name="Kim W."/>
            <person name="Lee N."/>
            <person name="Cho B.-K."/>
        </authorList>
    </citation>
    <scope>NUCLEOTIDE SEQUENCE [LARGE SCALE GENOMIC DNA]</scope>
    <source>
        <strain evidence="2 3">ATCC 15068</strain>
    </source>
</reference>
<dbReference type="Proteomes" id="UP000324106">
    <property type="component" value="Chromosome"/>
</dbReference>
<keyword evidence="1" id="KW-0732">Signal</keyword>
<protein>
    <recommendedName>
        <fullName evidence="4">Secreted protein</fullName>
    </recommendedName>
</protein>
<proteinExistence type="predicted"/>
<feature type="signal peptide" evidence="1">
    <location>
        <begin position="1"/>
        <end position="23"/>
    </location>
</feature>
<sequence>MNLSLPRAATAVAVGLASFVAVAAAPAAAETRNWRNVSPPGSNGSVLFDVETAGGATWAVGKHDDATTRPFAPVALRWTGTGWQAPPQPAEHGRLEDLAVGAPDQVWAVGTRYEAVGEADWDQGRALLQRWNGKAWSAVELPFPTGAEGTSLSAVDVDARGAVWVHGGYTDATGEYRPALFRGRADGSGGWILLPADTGLNWVSQLEVEPGGVALAIGDGVSRFDGTSWTKQQLPSGLDGVMFDGIERRSANDIWAVGHIRDENLWRRPVVVRFDGRAWSTVRTPAETGQLFDIAFDGSGRPVIVGETLNPDVNPAGNYVLTLGPDGRLQRTENPRGAGYLYGAATDATGRVWTVGGAEGAEGGISPSAYAGIRR</sequence>
<name>A0A5P2B2I3_STRVZ</name>
<dbReference type="EMBL" id="CP029194">
    <property type="protein sequence ID" value="QES24237.1"/>
    <property type="molecule type" value="Genomic_DNA"/>
</dbReference>
<dbReference type="AlphaFoldDB" id="A0A5P2B2I3"/>
<gene>
    <name evidence="2" type="ORF">DEJ46_38355</name>
</gene>
<accession>A0A5P2B2I3</accession>
<dbReference type="RefSeq" id="WP_150273788.1">
    <property type="nucleotide sequence ID" value="NZ_CP029194.1"/>
</dbReference>
<feature type="chain" id="PRO_5039282787" description="Secreted protein" evidence="1">
    <location>
        <begin position="24"/>
        <end position="375"/>
    </location>
</feature>
<evidence type="ECO:0008006" key="4">
    <source>
        <dbReference type="Google" id="ProtNLM"/>
    </source>
</evidence>
<evidence type="ECO:0000313" key="3">
    <source>
        <dbReference type="Proteomes" id="UP000324106"/>
    </source>
</evidence>